<dbReference type="GeneID" id="93495263"/>
<evidence type="ECO:0000313" key="1">
    <source>
        <dbReference type="EMBL" id="ORW63387.1"/>
    </source>
</evidence>
<accession>A0A1X2BID4</accession>
<dbReference type="Proteomes" id="UP000193087">
    <property type="component" value="Unassembled WGS sequence"/>
</dbReference>
<evidence type="ECO:0008006" key="3">
    <source>
        <dbReference type="Google" id="ProtNLM"/>
    </source>
</evidence>
<dbReference type="RefSeq" id="WP_085252769.1">
    <property type="nucleotide sequence ID" value="NZ_CAJMWJ010000001.1"/>
</dbReference>
<organism evidence="1 2">
    <name type="scientific">Mycobacterium riyadhense</name>
    <dbReference type="NCBI Taxonomy" id="486698"/>
    <lineage>
        <taxon>Bacteria</taxon>
        <taxon>Bacillati</taxon>
        <taxon>Actinomycetota</taxon>
        <taxon>Actinomycetes</taxon>
        <taxon>Mycobacteriales</taxon>
        <taxon>Mycobacteriaceae</taxon>
        <taxon>Mycobacterium</taxon>
    </lineage>
</organism>
<reference evidence="1 2" key="1">
    <citation type="submission" date="2016-01" db="EMBL/GenBank/DDBJ databases">
        <title>The new phylogeny of the genus Mycobacterium.</title>
        <authorList>
            <person name="Tarcisio F."/>
            <person name="Conor M."/>
            <person name="Antonella G."/>
            <person name="Elisabetta G."/>
            <person name="Giulia F.S."/>
            <person name="Sara T."/>
            <person name="Anna F."/>
            <person name="Clotilde B."/>
            <person name="Roberto B."/>
            <person name="Veronica D.S."/>
            <person name="Fabio R."/>
            <person name="Monica P."/>
            <person name="Olivier J."/>
            <person name="Enrico T."/>
            <person name="Nicola S."/>
        </authorList>
    </citation>
    <scope>NUCLEOTIDE SEQUENCE [LARGE SCALE GENOMIC DNA]</scope>
    <source>
        <strain evidence="1 2">DSM 45176</strain>
    </source>
</reference>
<protein>
    <recommendedName>
        <fullName evidence="3">Core-binding (CB) domain-containing protein</fullName>
    </recommendedName>
</protein>
<dbReference type="AlphaFoldDB" id="A0A1X2BID4"/>
<evidence type="ECO:0000313" key="2">
    <source>
        <dbReference type="Proteomes" id="UP000193087"/>
    </source>
</evidence>
<dbReference type="STRING" id="486698.AWC22_03515"/>
<comment type="caution">
    <text evidence="1">The sequence shown here is derived from an EMBL/GenBank/DDBJ whole genome shotgun (WGS) entry which is preliminary data.</text>
</comment>
<dbReference type="OrthoDB" id="5464621at2"/>
<gene>
    <name evidence="1" type="ORF">AWC22_03515</name>
</gene>
<proteinExistence type="predicted"/>
<keyword evidence="2" id="KW-1185">Reference proteome</keyword>
<name>A0A1X2BID4_9MYCO</name>
<dbReference type="EMBL" id="LQPQ01000218">
    <property type="protein sequence ID" value="ORW63387.1"/>
    <property type="molecule type" value="Genomic_DNA"/>
</dbReference>
<sequence>MSLHEDLEVYLDARRRLGFQLKPVEYLLRQFCDWLAEHGRTDVFTIDEAVQWALDPRDAAPVWWSQRLTAARPFAAYLNAAGTQLPIIPKALRPTRTTWCTPFIYSQTDVDQLLDACASFFPNLRVAVTMRTIIGLLAATGLRISEVTRPCLRPPRPR</sequence>